<organism evidence="3">
    <name type="scientific">Zea mays</name>
    <name type="common">Maize</name>
    <dbReference type="NCBI Taxonomy" id="4577"/>
    <lineage>
        <taxon>Eukaryota</taxon>
        <taxon>Viridiplantae</taxon>
        <taxon>Streptophyta</taxon>
        <taxon>Embryophyta</taxon>
        <taxon>Tracheophyta</taxon>
        <taxon>Spermatophyta</taxon>
        <taxon>Magnoliopsida</taxon>
        <taxon>Liliopsida</taxon>
        <taxon>Poales</taxon>
        <taxon>Poaceae</taxon>
        <taxon>PACMAD clade</taxon>
        <taxon>Panicoideae</taxon>
        <taxon>Andropogonodae</taxon>
        <taxon>Andropogoneae</taxon>
        <taxon>Tripsacinae</taxon>
        <taxon>Zea</taxon>
    </lineage>
</organism>
<name>A0A1D6M3Q7_MAIZE</name>
<dbReference type="InterPro" id="IPR011060">
    <property type="entry name" value="RibuloseP-bd_barrel"/>
</dbReference>
<evidence type="ECO:0000313" key="3">
    <source>
        <dbReference type="EMBL" id="AQK85800.1"/>
    </source>
</evidence>
<dbReference type="PANTHER" id="PTHR43090:SF5">
    <property type="entry name" value="1-(5-PHOSPHORIBOSYL)-5-[(5-PHOSPHORIBOSYLAMINO)METHYLIDENEAMINO] IMIDAZOLE-4-CARBOXAMIDE ISOMERASE, CHLOROPLASTIC"/>
    <property type="match status" value="1"/>
</dbReference>
<evidence type="ECO:0000256" key="2">
    <source>
        <dbReference type="RuleBase" id="RU003657"/>
    </source>
</evidence>
<accession>A0A1D6M3Q7</accession>
<dbReference type="SUPFAM" id="SSF51366">
    <property type="entry name" value="Ribulose-phoshate binding barrel"/>
    <property type="match status" value="1"/>
</dbReference>
<protein>
    <submittedName>
        <fullName evidence="3">1-(5-phosphoribosyl)-5-[(5-phosphoribosylamino)methylideneamino] imidazole-4-carboxamide isomerase chloroplastic</fullName>
    </submittedName>
</protein>
<reference evidence="3" key="1">
    <citation type="submission" date="2015-12" db="EMBL/GenBank/DDBJ databases">
        <title>Update maize B73 reference genome by single molecule sequencing technologies.</title>
        <authorList>
            <consortium name="Maize Genome Sequencing Project"/>
            <person name="Ware D."/>
        </authorList>
    </citation>
    <scope>NUCLEOTIDE SEQUENCE</scope>
    <source>
        <tissue evidence="3">Seedling</tissue>
    </source>
</reference>
<dbReference type="InterPro" id="IPR006062">
    <property type="entry name" value="His_biosynth"/>
</dbReference>
<proteinExistence type="inferred from homology"/>
<dbReference type="GO" id="GO:0003949">
    <property type="term" value="F:1-(5-phosphoribosyl)-5-[(5-phosphoribosylamino)methylideneamino]imidazole-4-carboxamide isomerase activity"/>
    <property type="evidence" value="ECO:0007669"/>
    <property type="project" value="InterPro"/>
</dbReference>
<dbReference type="InterPro" id="IPR044524">
    <property type="entry name" value="Isoase_HisA-like"/>
</dbReference>
<dbReference type="Gene3D" id="3.20.20.70">
    <property type="entry name" value="Aldolase class I"/>
    <property type="match status" value="2"/>
</dbReference>
<dbReference type="AlphaFoldDB" id="A0A1D6M3Q7"/>
<gene>
    <name evidence="3" type="ORF">ZEAMMB73_Zm00001d038142</name>
</gene>
<dbReference type="Pfam" id="PF00977">
    <property type="entry name" value="His_biosynth"/>
    <property type="match status" value="1"/>
</dbReference>
<keyword evidence="3" id="KW-0413">Isomerase</keyword>
<dbReference type="EMBL" id="CM000782">
    <property type="protein sequence ID" value="AQK85800.1"/>
    <property type="molecule type" value="Genomic_DNA"/>
</dbReference>
<keyword evidence="2" id="KW-0368">Histidine biosynthesis</keyword>
<keyword evidence="2" id="KW-0028">Amino-acid biosynthesis</keyword>
<comment type="similarity">
    <text evidence="1 2">Belongs to the HisA/HisF family.</text>
</comment>
<dbReference type="GO" id="GO:0000105">
    <property type="term" value="P:L-histidine biosynthetic process"/>
    <property type="evidence" value="ECO:0007669"/>
    <property type="project" value="UniProtKB-KW"/>
</dbReference>
<evidence type="ECO:0000256" key="1">
    <source>
        <dbReference type="ARBA" id="ARBA00009667"/>
    </source>
</evidence>
<dbReference type="PANTHER" id="PTHR43090">
    <property type="entry name" value="1-(5-PHOSPHORIBOSYL)-5-[(5-PHOSPHORIBOSYLAMINO)METHYLIDENEAMINO] IMIDAZOLE-4-CARBOXAMIDE ISOMERASE"/>
    <property type="match status" value="1"/>
</dbReference>
<sequence>MPLPPQPVRRSCPILLAVNDTCGVTRMTSTCAARVPSLRWAPQRGWVGSWVSVRPAKCRTSGGHAVVCAAVSFRPCIDIHKGKVKQIVGSTLRDLANDSMELVTNFESDKSPAEFAKFYKADELLGGHVIMLGANPSSQAAALEALRAYPGENLLSSCDKNYDFSLLGIDEELVELLGHYSPIPVTYAGGVSTMDDLERIKKAGKSRVDVTIGSALDIFGGDLPYKDVVLWHRKQSMVGQV</sequence>
<dbReference type="InterPro" id="IPR013785">
    <property type="entry name" value="Aldolase_TIM"/>
</dbReference>